<evidence type="ECO:0000313" key="11">
    <source>
        <dbReference type="EMBL" id="KAK7789177.1"/>
    </source>
</evidence>
<evidence type="ECO:0000256" key="9">
    <source>
        <dbReference type="ARBA" id="ARBA00022840"/>
    </source>
</evidence>
<sequence length="214" mass="24303">MPGRGALIVLEGCDRVGKTTQASKLLEKLQHRGIPTQLLKFPDRSTSTGQIINSYLTRKMDLPDKTVHLLFSANRWESEPQMKKLLNSGVTLIVDRYSHSGVAFSAAKNEMSIHWCYQPEIGLPKPDLVLFLTLNETAISKRSGFGDERYENSEFLKKVASNFQRLKDDAWKIIDADKDIETLNKELLLHVEKVIESVKDTHLSYFDPIAMNNL</sequence>
<dbReference type="GO" id="GO:0006235">
    <property type="term" value="P:dTTP biosynthetic process"/>
    <property type="evidence" value="ECO:0007669"/>
    <property type="project" value="TreeGrafter"/>
</dbReference>
<comment type="similarity">
    <text evidence="2">Belongs to the thymidylate kinase family.</text>
</comment>
<evidence type="ECO:0000313" key="12">
    <source>
        <dbReference type="Proteomes" id="UP001378592"/>
    </source>
</evidence>
<dbReference type="InterPro" id="IPR018095">
    <property type="entry name" value="Thymidylate_kin_CS"/>
</dbReference>
<evidence type="ECO:0000256" key="5">
    <source>
        <dbReference type="ARBA" id="ARBA00022679"/>
    </source>
</evidence>
<dbReference type="GO" id="GO:0006233">
    <property type="term" value="P:dTDP biosynthetic process"/>
    <property type="evidence" value="ECO:0007669"/>
    <property type="project" value="InterPro"/>
</dbReference>
<evidence type="ECO:0000259" key="10">
    <source>
        <dbReference type="Pfam" id="PF02223"/>
    </source>
</evidence>
<keyword evidence="12" id="KW-1185">Reference proteome</keyword>
<accession>A0AAN9V623</accession>
<dbReference type="Pfam" id="PF02223">
    <property type="entry name" value="Thymidylate_kin"/>
    <property type="match status" value="1"/>
</dbReference>
<dbReference type="GO" id="GO:0004798">
    <property type="term" value="F:dTMP kinase activity"/>
    <property type="evidence" value="ECO:0007669"/>
    <property type="project" value="UniProtKB-EC"/>
</dbReference>
<dbReference type="EMBL" id="JAZDUA010000817">
    <property type="protein sequence ID" value="KAK7789177.1"/>
    <property type="molecule type" value="Genomic_DNA"/>
</dbReference>
<evidence type="ECO:0000256" key="4">
    <source>
        <dbReference type="ARBA" id="ARBA00017144"/>
    </source>
</evidence>
<evidence type="ECO:0000256" key="7">
    <source>
        <dbReference type="ARBA" id="ARBA00022741"/>
    </source>
</evidence>
<dbReference type="GO" id="GO:0005829">
    <property type="term" value="C:cytosol"/>
    <property type="evidence" value="ECO:0007669"/>
    <property type="project" value="TreeGrafter"/>
</dbReference>
<evidence type="ECO:0000256" key="1">
    <source>
        <dbReference type="ARBA" id="ARBA00004992"/>
    </source>
</evidence>
<dbReference type="InterPro" id="IPR039430">
    <property type="entry name" value="Thymidylate_kin-like_dom"/>
</dbReference>
<dbReference type="Proteomes" id="UP001378592">
    <property type="component" value="Unassembled WGS sequence"/>
</dbReference>
<proteinExistence type="inferred from homology"/>
<comment type="caution">
    <text evidence="11">The sequence shown here is derived from an EMBL/GenBank/DDBJ whole genome shotgun (WGS) entry which is preliminary data.</text>
</comment>
<dbReference type="PROSITE" id="PS01331">
    <property type="entry name" value="THYMIDYLATE_KINASE"/>
    <property type="match status" value="1"/>
</dbReference>
<dbReference type="GO" id="GO:0004550">
    <property type="term" value="F:nucleoside diphosphate kinase activity"/>
    <property type="evidence" value="ECO:0007669"/>
    <property type="project" value="TreeGrafter"/>
</dbReference>
<protein>
    <recommendedName>
        <fullName evidence="4">Thymidylate kinase</fullName>
        <ecNumber evidence="3">2.7.4.9</ecNumber>
    </recommendedName>
</protein>
<organism evidence="11 12">
    <name type="scientific">Gryllus longicercus</name>
    <dbReference type="NCBI Taxonomy" id="2509291"/>
    <lineage>
        <taxon>Eukaryota</taxon>
        <taxon>Metazoa</taxon>
        <taxon>Ecdysozoa</taxon>
        <taxon>Arthropoda</taxon>
        <taxon>Hexapoda</taxon>
        <taxon>Insecta</taxon>
        <taxon>Pterygota</taxon>
        <taxon>Neoptera</taxon>
        <taxon>Polyneoptera</taxon>
        <taxon>Orthoptera</taxon>
        <taxon>Ensifera</taxon>
        <taxon>Gryllidea</taxon>
        <taxon>Grylloidea</taxon>
        <taxon>Gryllidae</taxon>
        <taxon>Gryllinae</taxon>
        <taxon>Gryllus</taxon>
    </lineage>
</organism>
<evidence type="ECO:0000256" key="8">
    <source>
        <dbReference type="ARBA" id="ARBA00022777"/>
    </source>
</evidence>
<keyword evidence="7" id="KW-0547">Nucleotide-binding</keyword>
<dbReference type="GO" id="GO:0005524">
    <property type="term" value="F:ATP binding"/>
    <property type="evidence" value="ECO:0007669"/>
    <property type="project" value="UniProtKB-KW"/>
</dbReference>
<keyword evidence="6" id="KW-0545">Nucleotide biosynthesis</keyword>
<dbReference type="GO" id="GO:0005739">
    <property type="term" value="C:mitochondrion"/>
    <property type="evidence" value="ECO:0007669"/>
    <property type="project" value="TreeGrafter"/>
</dbReference>
<dbReference type="GO" id="GO:0006227">
    <property type="term" value="P:dUDP biosynthetic process"/>
    <property type="evidence" value="ECO:0007669"/>
    <property type="project" value="TreeGrafter"/>
</dbReference>
<dbReference type="InterPro" id="IPR027417">
    <property type="entry name" value="P-loop_NTPase"/>
</dbReference>
<evidence type="ECO:0000256" key="2">
    <source>
        <dbReference type="ARBA" id="ARBA00009776"/>
    </source>
</evidence>
<keyword evidence="5" id="KW-0808">Transferase</keyword>
<reference evidence="11 12" key="1">
    <citation type="submission" date="2024-03" db="EMBL/GenBank/DDBJ databases">
        <title>The genome assembly and annotation of the cricket Gryllus longicercus Weissman &amp; Gray.</title>
        <authorList>
            <person name="Szrajer S."/>
            <person name="Gray D."/>
            <person name="Ylla G."/>
        </authorList>
    </citation>
    <scope>NUCLEOTIDE SEQUENCE [LARGE SCALE GENOMIC DNA]</scope>
    <source>
        <strain evidence="11">DAG 2021-001</strain>
        <tissue evidence="11">Whole body minus gut</tissue>
    </source>
</reference>
<evidence type="ECO:0000256" key="3">
    <source>
        <dbReference type="ARBA" id="ARBA00012980"/>
    </source>
</evidence>
<dbReference type="HAMAP" id="MF_00165">
    <property type="entry name" value="Thymidylate_kinase"/>
    <property type="match status" value="1"/>
</dbReference>
<gene>
    <name evidence="11" type="ORF">R5R35_006797</name>
</gene>
<dbReference type="EC" id="2.7.4.9" evidence="3"/>
<keyword evidence="9" id="KW-0067">ATP-binding</keyword>
<name>A0AAN9V623_9ORTH</name>
<dbReference type="SUPFAM" id="SSF52540">
    <property type="entry name" value="P-loop containing nucleoside triphosphate hydrolases"/>
    <property type="match status" value="1"/>
</dbReference>
<comment type="pathway">
    <text evidence="1">Pyrimidine metabolism; dTTP biosynthesis.</text>
</comment>
<evidence type="ECO:0000256" key="6">
    <source>
        <dbReference type="ARBA" id="ARBA00022727"/>
    </source>
</evidence>
<dbReference type="PANTHER" id="PTHR10344">
    <property type="entry name" value="THYMIDYLATE KINASE"/>
    <property type="match status" value="1"/>
</dbReference>
<keyword evidence="8" id="KW-0418">Kinase</keyword>
<dbReference type="PANTHER" id="PTHR10344:SF1">
    <property type="entry name" value="THYMIDYLATE KINASE"/>
    <property type="match status" value="1"/>
</dbReference>
<dbReference type="AlphaFoldDB" id="A0AAN9V623"/>
<dbReference type="CDD" id="cd01672">
    <property type="entry name" value="TMPK"/>
    <property type="match status" value="1"/>
</dbReference>
<dbReference type="GO" id="GO:0005634">
    <property type="term" value="C:nucleus"/>
    <property type="evidence" value="ECO:0007669"/>
    <property type="project" value="TreeGrafter"/>
</dbReference>
<dbReference type="Gene3D" id="3.40.50.300">
    <property type="entry name" value="P-loop containing nucleotide triphosphate hydrolases"/>
    <property type="match status" value="1"/>
</dbReference>
<dbReference type="InterPro" id="IPR018094">
    <property type="entry name" value="Thymidylate_kinase"/>
</dbReference>
<dbReference type="NCBIfam" id="TIGR00041">
    <property type="entry name" value="DTMP_kinase"/>
    <property type="match status" value="1"/>
</dbReference>
<dbReference type="FunFam" id="3.40.50.300:FF:000679">
    <property type="entry name" value="Thymidylate kinase"/>
    <property type="match status" value="1"/>
</dbReference>
<feature type="domain" description="Thymidylate kinase-like" evidence="10">
    <location>
        <begin position="10"/>
        <end position="186"/>
    </location>
</feature>